<proteinExistence type="inferred from homology"/>
<comment type="cofactor">
    <cofactor evidence="1">
        <name>FMN</name>
        <dbReference type="ChEBI" id="CHEBI:58210"/>
    </cofactor>
</comment>
<keyword evidence="6" id="KW-1185">Reference proteome</keyword>
<keyword evidence="3" id="KW-0560">Oxidoreductase</keyword>
<dbReference type="Pfam" id="PF00724">
    <property type="entry name" value="Oxidored_FMN"/>
    <property type="match status" value="1"/>
</dbReference>
<comment type="caution">
    <text evidence="5">The sequence shown here is derived from an EMBL/GenBank/DDBJ whole genome shotgun (WGS) entry which is preliminary data.</text>
</comment>
<evidence type="ECO:0000256" key="1">
    <source>
        <dbReference type="ARBA" id="ARBA00001917"/>
    </source>
</evidence>
<dbReference type="Gene3D" id="3.20.20.70">
    <property type="entry name" value="Aldolase class I"/>
    <property type="match status" value="1"/>
</dbReference>
<dbReference type="PANTHER" id="PTHR22893">
    <property type="entry name" value="NADH OXIDOREDUCTASE-RELATED"/>
    <property type="match status" value="1"/>
</dbReference>
<dbReference type="GO" id="GO:0005829">
    <property type="term" value="C:cytosol"/>
    <property type="evidence" value="ECO:0007669"/>
    <property type="project" value="UniProtKB-ARBA"/>
</dbReference>
<dbReference type="InterPro" id="IPR001155">
    <property type="entry name" value="OxRdtase_FMN_N"/>
</dbReference>
<dbReference type="GO" id="GO:0010181">
    <property type="term" value="F:FMN binding"/>
    <property type="evidence" value="ECO:0007669"/>
    <property type="project" value="InterPro"/>
</dbReference>
<dbReference type="InterPro" id="IPR045247">
    <property type="entry name" value="Oye-like"/>
</dbReference>
<evidence type="ECO:0000313" key="5">
    <source>
        <dbReference type="EMBL" id="TPE46512.1"/>
    </source>
</evidence>
<organism evidence="5 6">
    <name type="scientific">Amaricoccus solimangrovi</name>
    <dbReference type="NCBI Taxonomy" id="2589815"/>
    <lineage>
        <taxon>Bacteria</taxon>
        <taxon>Pseudomonadati</taxon>
        <taxon>Pseudomonadota</taxon>
        <taxon>Alphaproteobacteria</taxon>
        <taxon>Rhodobacterales</taxon>
        <taxon>Paracoccaceae</taxon>
        <taxon>Amaricoccus</taxon>
    </lineage>
</organism>
<feature type="domain" description="NADH:flavin oxidoreductase/NADH oxidase N-terminal" evidence="4">
    <location>
        <begin position="5"/>
        <end position="341"/>
    </location>
</feature>
<sequence>MSKTVFDPVELGGLLLKNRVAMAPMTRARSPRNVPNEETARYYAQRAGAGLVITEGTVVSAEGSGFVDCPGLWSREQVAAWQPVTRAVHDQGAAIFAQIWHVGRVSHTSLQPGGAAPVSSTARRAENSSAFGIGPDGAPGFVAASKPVALDAAGIARVVRDFADAAENAVEAGFDGVEIHGANGYLIEQFLNGAVNDRRDAYGSQTVENRIRFALEVVDACAARIGVARVGIRPSPFGRLHDLGDFDGEEETFLALAAALGARGVRFIHIMDQASRGAPAMPADFLAKFRAAYDGVLILAGGMNRRKSDAMIAEGLIDIAAFGAPFTSNPDLVERMRHGWPLRAPESGTFYGGDARGYTDWATFSPREVDA</sequence>
<name>A0A501WCG4_9RHOB</name>
<dbReference type="FunFam" id="3.20.20.70:FF:000059">
    <property type="entry name" value="N-ethylmaleimide reductase, FMN-linked"/>
    <property type="match status" value="1"/>
</dbReference>
<dbReference type="Proteomes" id="UP000319255">
    <property type="component" value="Unassembled WGS sequence"/>
</dbReference>
<gene>
    <name evidence="5" type="ORF">FJM51_22060</name>
</gene>
<comment type="similarity">
    <text evidence="2">Belongs to the NADH:flavin oxidoreductase/NADH oxidase family.</text>
</comment>
<dbReference type="CDD" id="cd02933">
    <property type="entry name" value="OYE_like_FMN"/>
    <property type="match status" value="1"/>
</dbReference>
<evidence type="ECO:0000256" key="3">
    <source>
        <dbReference type="ARBA" id="ARBA00023002"/>
    </source>
</evidence>
<evidence type="ECO:0000259" key="4">
    <source>
        <dbReference type="Pfam" id="PF00724"/>
    </source>
</evidence>
<dbReference type="RefSeq" id="WP_140456278.1">
    <property type="nucleotide sequence ID" value="NZ_VFRP01000048.1"/>
</dbReference>
<dbReference type="GO" id="GO:0016628">
    <property type="term" value="F:oxidoreductase activity, acting on the CH-CH group of donors, NAD or NADP as acceptor"/>
    <property type="evidence" value="ECO:0007669"/>
    <property type="project" value="UniProtKB-ARBA"/>
</dbReference>
<accession>A0A501WCG4</accession>
<evidence type="ECO:0000313" key="6">
    <source>
        <dbReference type="Proteomes" id="UP000319255"/>
    </source>
</evidence>
<dbReference type="PANTHER" id="PTHR22893:SF91">
    <property type="entry name" value="NADPH DEHYDROGENASE 2-RELATED"/>
    <property type="match status" value="1"/>
</dbReference>
<reference evidence="5 6" key="1">
    <citation type="submission" date="2019-06" db="EMBL/GenBank/DDBJ databases">
        <title>A novel bacterium of genus Amaricoccus, isolated from marine sediment.</title>
        <authorList>
            <person name="Huang H."/>
            <person name="Mo K."/>
            <person name="Hu Y."/>
        </authorList>
    </citation>
    <scope>NUCLEOTIDE SEQUENCE [LARGE SCALE GENOMIC DNA]</scope>
    <source>
        <strain evidence="5 6">HB172011</strain>
    </source>
</reference>
<dbReference type="AlphaFoldDB" id="A0A501WCG4"/>
<dbReference type="OrthoDB" id="9784632at2"/>
<evidence type="ECO:0000256" key="2">
    <source>
        <dbReference type="ARBA" id="ARBA00005979"/>
    </source>
</evidence>
<protein>
    <submittedName>
        <fullName evidence="5">Alkene reductase</fullName>
    </submittedName>
</protein>
<dbReference type="SUPFAM" id="SSF51395">
    <property type="entry name" value="FMN-linked oxidoreductases"/>
    <property type="match status" value="1"/>
</dbReference>
<dbReference type="InterPro" id="IPR013785">
    <property type="entry name" value="Aldolase_TIM"/>
</dbReference>
<dbReference type="EMBL" id="VFRP01000048">
    <property type="protein sequence ID" value="TPE46512.1"/>
    <property type="molecule type" value="Genomic_DNA"/>
</dbReference>